<name>A0ABU7Z9H1_9MICO</name>
<evidence type="ECO:0000259" key="3">
    <source>
        <dbReference type="SMART" id="SM00858"/>
    </source>
</evidence>
<reference evidence="4" key="1">
    <citation type="journal article" date="2024" name="Antonie Van Leeuwenhoek">
        <title>Isoptericola haloaureus sp. nov., a dimorphic actinobacterium isolated from mangrove sediments of southeast India, implicating biosaline agricultural significance through nitrogen fixation and salt tolerance genes.</title>
        <authorList>
            <person name="Prathaban M."/>
            <person name="Prathiviraj R."/>
            <person name="Ravichandran M."/>
            <person name="Natarajan S.D."/>
            <person name="Sobanaa M."/>
            <person name="Hari Krishna Kumar S."/>
            <person name="Chandrasekar V."/>
            <person name="Selvin J."/>
        </authorList>
    </citation>
    <scope>NUCLEOTIDE SEQUENCE</scope>
    <source>
        <strain evidence="4">MP1014</strain>
    </source>
</reference>
<organism evidence="4 5">
    <name type="scientific">Isoptericola haloaureus</name>
    <dbReference type="NCBI Taxonomy" id="1542902"/>
    <lineage>
        <taxon>Bacteria</taxon>
        <taxon>Bacillati</taxon>
        <taxon>Actinomycetota</taxon>
        <taxon>Actinomycetes</taxon>
        <taxon>Micrococcales</taxon>
        <taxon>Promicromonosporaceae</taxon>
        <taxon>Isoptericola</taxon>
    </lineage>
</organism>
<dbReference type="Pfam" id="PF04295">
    <property type="entry name" value="GD_AH_second"/>
    <property type="match status" value="1"/>
</dbReference>
<dbReference type="RefSeq" id="WP_332902586.1">
    <property type="nucleotide sequence ID" value="NZ_JBAGLP010000118.1"/>
</dbReference>
<evidence type="ECO:0000256" key="2">
    <source>
        <dbReference type="ARBA" id="ARBA00023239"/>
    </source>
</evidence>
<sequence length="531" mass="55083">MNDLLVLRDGDDVAVATRDLSPGDRAGTPDGGAVVVRDAVPRGHKLALRAVAAGDPVRKYGQVIGVATCAVEPGDHVHAHNLGFDPGEREAPLGGEHTELVVPDGPRPTFRGYRRSDGRVGTRNYVAILTSVNCSASTARMIADQFRGAALDDYEHVDGVVPLTHTSGCGLVPDSEGGQVLLRTLRGYAAHPNVAGVLVLGLGCEMVPGAALSARSGTVTDLGMPGVGAPDPEDSSALLAAIPDDTVVRSMTIQEAGGVRATVRAGVEEIRAMLPEVNARRRTECDVAELVLGLNCGGSDGYSGITANPALGWASDRIVGYGGTSVLAETPEVYGAEHLLTARATSPGVAKKLLDRIDWWQDYVAAGGGTLDNNPSPGNKAGGLTTILEKSLGAVAKGGQADLAAVYEYAEPITDRGFTFMDTPGYDPVSVTGLVAGGANVVVFTTGRGSVFGCRPTPSIKVATNTPMYERMSEDMDVNAGRIVDGTAALEEVGAELLERILAVASGERTVSEELEIGTEEFIPWHLGAVT</sequence>
<gene>
    <name evidence="4" type="ORF">V5O49_13095</name>
</gene>
<evidence type="ECO:0000256" key="1">
    <source>
        <dbReference type="ARBA" id="ARBA00010986"/>
    </source>
</evidence>
<keyword evidence="2" id="KW-0456">Lyase</keyword>
<comment type="caution">
    <text evidence="4">The sequence shown here is derived from an EMBL/GenBank/DDBJ whole genome shotgun (WGS) entry which is preliminary data.</text>
</comment>
<reference evidence="4" key="2">
    <citation type="submission" date="2024-02" db="EMBL/GenBank/DDBJ databases">
        <authorList>
            <person name="Prathaban M."/>
            <person name="Mythili R."/>
            <person name="Sharmila Devi N."/>
            <person name="Sobanaa M."/>
            <person name="Prathiviraj R."/>
            <person name="Selvin J."/>
        </authorList>
    </citation>
    <scope>NUCLEOTIDE SEQUENCE</scope>
    <source>
        <strain evidence="4">MP1014</strain>
    </source>
</reference>
<protein>
    <submittedName>
        <fullName evidence="4">Altronate dehydratase family protein</fullName>
    </submittedName>
</protein>
<dbReference type="InterPro" id="IPR013974">
    <property type="entry name" value="SAF"/>
</dbReference>
<dbReference type="PANTHER" id="PTHR30536:SF5">
    <property type="entry name" value="ALTRONATE DEHYDRATASE"/>
    <property type="match status" value="1"/>
</dbReference>
<dbReference type="InterPro" id="IPR007392">
    <property type="entry name" value="GD_AH_second"/>
</dbReference>
<dbReference type="SMART" id="SM00858">
    <property type="entry name" value="SAF"/>
    <property type="match status" value="1"/>
</dbReference>
<dbReference type="CDD" id="cd11613">
    <property type="entry name" value="SAF_AH_GD"/>
    <property type="match status" value="1"/>
</dbReference>
<evidence type="ECO:0000313" key="4">
    <source>
        <dbReference type="EMBL" id="MEG3616064.1"/>
    </source>
</evidence>
<dbReference type="Proteomes" id="UP001310387">
    <property type="component" value="Unassembled WGS sequence"/>
</dbReference>
<proteinExistence type="inferred from homology"/>
<comment type="similarity">
    <text evidence="1">Belongs to the UxaA family.</text>
</comment>
<dbReference type="Pfam" id="PF08666">
    <property type="entry name" value="SAF"/>
    <property type="match status" value="1"/>
</dbReference>
<dbReference type="InterPro" id="IPR048332">
    <property type="entry name" value="GD_AH_C"/>
</dbReference>
<dbReference type="Gene3D" id="2.30.130.110">
    <property type="match status" value="1"/>
</dbReference>
<dbReference type="InterPro" id="IPR052172">
    <property type="entry name" value="UxaA_altronate/galactarate_dh"/>
</dbReference>
<accession>A0ABU7Z9H1</accession>
<keyword evidence="5" id="KW-1185">Reference proteome</keyword>
<dbReference type="PANTHER" id="PTHR30536">
    <property type="entry name" value="ALTRONATE/GALACTARATE DEHYDRATASE"/>
    <property type="match status" value="1"/>
</dbReference>
<feature type="domain" description="SAF" evidence="3">
    <location>
        <begin position="11"/>
        <end position="83"/>
    </location>
</feature>
<evidence type="ECO:0000313" key="5">
    <source>
        <dbReference type="Proteomes" id="UP001310387"/>
    </source>
</evidence>
<dbReference type="EMBL" id="JBAGLP010000118">
    <property type="protein sequence ID" value="MEG3616064.1"/>
    <property type="molecule type" value="Genomic_DNA"/>
</dbReference>
<dbReference type="InterPro" id="IPR044144">
    <property type="entry name" value="SAF_UxaA/GarD"/>
</dbReference>
<dbReference type="Pfam" id="PF20629">
    <property type="entry name" value="GD_AH_C"/>
    <property type="match status" value="1"/>
</dbReference>